<dbReference type="InParanoid" id="A0A165JYW3"/>
<protein>
    <recommendedName>
        <fullName evidence="4">RRM domain-containing protein</fullName>
    </recommendedName>
</protein>
<evidence type="ECO:0000259" key="4">
    <source>
        <dbReference type="PROSITE" id="PS50102"/>
    </source>
</evidence>
<dbReference type="CDD" id="cd00590">
    <property type="entry name" value="RRM_SF"/>
    <property type="match status" value="1"/>
</dbReference>
<feature type="region of interest" description="Disordered" evidence="3">
    <location>
        <begin position="517"/>
        <end position="624"/>
    </location>
</feature>
<dbReference type="OrthoDB" id="6159137at2759"/>
<feature type="region of interest" description="Disordered" evidence="3">
    <location>
        <begin position="225"/>
        <end position="245"/>
    </location>
</feature>
<feature type="compositionally biased region" description="Acidic residues" evidence="3">
    <location>
        <begin position="530"/>
        <end position="541"/>
    </location>
</feature>
<gene>
    <name evidence="5" type="ORF">CALCODRAFT_505513</name>
</gene>
<dbReference type="InterPro" id="IPR052462">
    <property type="entry name" value="SLIRP/GR-RBP-like"/>
</dbReference>
<feature type="compositionally biased region" description="Acidic residues" evidence="3">
    <location>
        <begin position="685"/>
        <end position="697"/>
    </location>
</feature>
<feature type="compositionally biased region" description="Basic and acidic residues" evidence="3">
    <location>
        <begin position="551"/>
        <end position="569"/>
    </location>
</feature>
<feature type="region of interest" description="Disordered" evidence="3">
    <location>
        <begin position="387"/>
        <end position="428"/>
    </location>
</feature>
<dbReference type="SMART" id="SM00360">
    <property type="entry name" value="RRM"/>
    <property type="match status" value="3"/>
</dbReference>
<organism evidence="5 6">
    <name type="scientific">Calocera cornea HHB12733</name>
    <dbReference type="NCBI Taxonomy" id="1353952"/>
    <lineage>
        <taxon>Eukaryota</taxon>
        <taxon>Fungi</taxon>
        <taxon>Dikarya</taxon>
        <taxon>Basidiomycota</taxon>
        <taxon>Agaricomycotina</taxon>
        <taxon>Dacrymycetes</taxon>
        <taxon>Dacrymycetales</taxon>
        <taxon>Dacrymycetaceae</taxon>
        <taxon>Calocera</taxon>
    </lineage>
</organism>
<reference evidence="5 6" key="1">
    <citation type="journal article" date="2016" name="Mol. Biol. Evol.">
        <title>Comparative Genomics of Early-Diverging Mushroom-Forming Fungi Provides Insights into the Origins of Lignocellulose Decay Capabilities.</title>
        <authorList>
            <person name="Nagy L.G."/>
            <person name="Riley R."/>
            <person name="Tritt A."/>
            <person name="Adam C."/>
            <person name="Daum C."/>
            <person name="Floudas D."/>
            <person name="Sun H."/>
            <person name="Yadav J.S."/>
            <person name="Pangilinan J."/>
            <person name="Larsson K.H."/>
            <person name="Matsuura K."/>
            <person name="Barry K."/>
            <person name="Labutti K."/>
            <person name="Kuo R."/>
            <person name="Ohm R.A."/>
            <person name="Bhattacharya S.S."/>
            <person name="Shirouzu T."/>
            <person name="Yoshinaga Y."/>
            <person name="Martin F.M."/>
            <person name="Grigoriev I.V."/>
            <person name="Hibbett D.S."/>
        </authorList>
    </citation>
    <scope>NUCLEOTIDE SEQUENCE [LARGE SCALE GENOMIC DNA]</scope>
    <source>
        <strain evidence="5 6">HHB12733</strain>
    </source>
</reference>
<dbReference type="InterPro" id="IPR000504">
    <property type="entry name" value="RRM_dom"/>
</dbReference>
<dbReference type="Pfam" id="PF00076">
    <property type="entry name" value="RRM_1"/>
    <property type="match status" value="2"/>
</dbReference>
<dbReference type="PANTHER" id="PTHR48027">
    <property type="entry name" value="HETEROGENEOUS NUCLEAR RIBONUCLEOPROTEIN 87F-RELATED"/>
    <property type="match status" value="1"/>
</dbReference>
<feature type="domain" description="RRM" evidence="4">
    <location>
        <begin position="114"/>
        <end position="188"/>
    </location>
</feature>
<accession>A0A165JYW3</accession>
<feature type="region of interest" description="Disordered" evidence="3">
    <location>
        <begin position="680"/>
        <end position="717"/>
    </location>
</feature>
<feature type="domain" description="RRM" evidence="4">
    <location>
        <begin position="300"/>
        <end position="377"/>
    </location>
</feature>
<dbReference type="Gene3D" id="1.10.1900.10">
    <property type="entry name" value="c-terminal domain of poly(a) binding protein"/>
    <property type="match status" value="1"/>
</dbReference>
<dbReference type="GO" id="GO:0003723">
    <property type="term" value="F:RNA binding"/>
    <property type="evidence" value="ECO:0007669"/>
    <property type="project" value="UniProtKB-UniRule"/>
</dbReference>
<name>A0A165JYW3_9BASI</name>
<evidence type="ECO:0000313" key="5">
    <source>
        <dbReference type="EMBL" id="KZT62448.1"/>
    </source>
</evidence>
<dbReference type="InterPro" id="IPR035979">
    <property type="entry name" value="RBD_domain_sf"/>
</dbReference>
<evidence type="ECO:0000256" key="2">
    <source>
        <dbReference type="PROSITE-ProRule" id="PRU00176"/>
    </source>
</evidence>
<dbReference type="InterPro" id="IPR012677">
    <property type="entry name" value="Nucleotide-bd_a/b_plait_sf"/>
</dbReference>
<evidence type="ECO:0000256" key="1">
    <source>
        <dbReference type="ARBA" id="ARBA00022884"/>
    </source>
</evidence>
<dbReference type="PROSITE" id="PS50102">
    <property type="entry name" value="RRM"/>
    <property type="match status" value="2"/>
</dbReference>
<evidence type="ECO:0000313" key="6">
    <source>
        <dbReference type="Proteomes" id="UP000076842"/>
    </source>
</evidence>
<dbReference type="EMBL" id="KV423916">
    <property type="protein sequence ID" value="KZT62448.1"/>
    <property type="molecule type" value="Genomic_DNA"/>
</dbReference>
<dbReference type="STRING" id="1353952.A0A165JYW3"/>
<feature type="region of interest" description="Disordered" evidence="3">
    <location>
        <begin position="729"/>
        <end position="753"/>
    </location>
</feature>
<dbReference type="AlphaFoldDB" id="A0A165JYW3"/>
<sequence>MDPSQAGAGEYAPFEPHPLLQQPILYIAGLPPTFTEADLPPVFEFCTPYRPRLNKDGSGTGSIEFKSLLVAEKALVTLSARPLATLPPQTILTLSPFPLNYLPQPGSLPTPTAVARLVKHLPPDLGDVDLFELFRPYGPLVSVRRHTAFGRDTGLVEYWREEDAQRGEQAVHCADVGGYTVAVQPYNPRRAGPQRGVDVNAPAFIPRSGSQPMGMGMGMGMGGFPAPPSMPSLSSGPQTPTSPYSTVYTSPRAPLGNFEGQSPVGVGGPGVFAHGPGQQVQLAPLSGPGSTSASGLIDPCNLFIKNLDFEVDSHMLFEAFKHFGRIVSARVMRNDQGTSKGFGFVSYQTPEEAAQALHVMDGTMMNNKQIVVRLHEPKALRQEKLRERFSGNKRAQRQSGGASPVHSDGTGEEASEGQPAARPRRGSGSYYAAALQGNIVLHQDELSSLSPVVRREVLHGELSRRLKELDSPVTEDEAPGIIDALLGLPLDMIVEGLRSKDGLEALAARVRGEAAQAVPAEAQSISEQTAVEEEDAADLAEDATPQPQKNEGIEREGAPKHLELPEPERPGPSPTQGVPLGLSASAPEHPSSPVSLPAQATTKPLTPSPHAGSNAAQTPTTEREKLRAKVVELGAIPDSEVDEILDLLMTLSKKERALCAFNAEYLRLKVDGAREVVLAANGQEGEQEGEQEGDEDGSADRMVTSPAIAGNGKPGPPTPQITKIVDDTQEGPLAPTPTRPIVSPLTPSPSQPSYTLETLAALPAAEIMRIIRTPNSAGLPLPKADPEVIRSTDSWMDQLDQKQEYDRKQKLGEKLHKMLKGFGMRNAAKIAIALMDQDDLRSLAHLANEYPMVLREKAQKVASK</sequence>
<dbReference type="Proteomes" id="UP000076842">
    <property type="component" value="Unassembled WGS sequence"/>
</dbReference>
<keyword evidence="1 2" id="KW-0694">RNA-binding</keyword>
<feature type="compositionally biased region" description="Polar residues" evidence="3">
    <location>
        <begin position="592"/>
        <end position="605"/>
    </location>
</feature>
<dbReference type="Gene3D" id="3.30.70.330">
    <property type="match status" value="2"/>
</dbReference>
<dbReference type="SUPFAM" id="SSF54928">
    <property type="entry name" value="RNA-binding domain, RBD"/>
    <property type="match status" value="2"/>
</dbReference>
<keyword evidence="6" id="KW-1185">Reference proteome</keyword>
<proteinExistence type="predicted"/>
<evidence type="ECO:0000256" key="3">
    <source>
        <dbReference type="SAM" id="MobiDB-lite"/>
    </source>
</evidence>